<keyword evidence="5" id="KW-1003">Cell membrane</keyword>
<dbReference type="PANTHER" id="PTHR30074">
    <property type="entry name" value="FORMATE DEHYDROGENASE, NITRATE-INDUCIBLE, CYTOCHROME B556 FDN SUBUNIT"/>
    <property type="match status" value="1"/>
</dbReference>
<comment type="cofactor">
    <cofactor evidence="1">
        <name>heme</name>
        <dbReference type="ChEBI" id="CHEBI:30413"/>
    </cofactor>
</comment>
<dbReference type="NCBIfam" id="TIGR01583">
    <property type="entry name" value="formate-DH-gamm"/>
    <property type="match status" value="1"/>
</dbReference>
<evidence type="ECO:0000256" key="13">
    <source>
        <dbReference type="SAM" id="MobiDB-lite"/>
    </source>
</evidence>
<keyword evidence="12 14" id="KW-0472">Membrane</keyword>
<name>A0A6L6Q9W0_9BURK</name>
<evidence type="ECO:0000256" key="10">
    <source>
        <dbReference type="ARBA" id="ARBA00022989"/>
    </source>
</evidence>
<evidence type="ECO:0000256" key="12">
    <source>
        <dbReference type="ARBA" id="ARBA00023136"/>
    </source>
</evidence>
<dbReference type="InterPro" id="IPR006471">
    <property type="entry name" value="Formate_DH_gsu"/>
</dbReference>
<gene>
    <name evidence="17" type="ORF">GM658_00205</name>
</gene>
<evidence type="ECO:0000313" key="18">
    <source>
        <dbReference type="Proteomes" id="UP000472320"/>
    </source>
</evidence>
<protein>
    <submittedName>
        <fullName evidence="17">Formate dehydrogenase subunit gamma</fullName>
    </submittedName>
</protein>
<evidence type="ECO:0000256" key="14">
    <source>
        <dbReference type="SAM" id="Phobius"/>
    </source>
</evidence>
<evidence type="ECO:0000256" key="6">
    <source>
        <dbReference type="ARBA" id="ARBA00022617"/>
    </source>
</evidence>
<dbReference type="EMBL" id="WNKX01000001">
    <property type="protein sequence ID" value="MTW09010.1"/>
    <property type="molecule type" value="Genomic_DNA"/>
</dbReference>
<feature type="transmembrane region" description="Helical" evidence="14">
    <location>
        <begin position="280"/>
        <end position="299"/>
    </location>
</feature>
<comment type="caution">
    <text evidence="17">The sequence shown here is derived from an EMBL/GenBank/DDBJ whole genome shotgun (WGS) entry which is preliminary data.</text>
</comment>
<keyword evidence="9" id="KW-0249">Electron transport</keyword>
<dbReference type="GO" id="GO:0005886">
    <property type="term" value="C:plasma membrane"/>
    <property type="evidence" value="ECO:0007669"/>
    <property type="project" value="UniProtKB-SubCell"/>
</dbReference>
<evidence type="ECO:0000256" key="15">
    <source>
        <dbReference type="SAM" id="SignalP"/>
    </source>
</evidence>
<keyword evidence="8" id="KW-0479">Metal-binding</keyword>
<dbReference type="GO" id="GO:0009055">
    <property type="term" value="F:electron transfer activity"/>
    <property type="evidence" value="ECO:0007669"/>
    <property type="project" value="InterPro"/>
</dbReference>
<keyword evidence="18" id="KW-1185">Reference proteome</keyword>
<comment type="similarity">
    <text evidence="3">Belongs to the formate dehydrogenase gamma subunit family.</text>
</comment>
<evidence type="ECO:0000256" key="5">
    <source>
        <dbReference type="ARBA" id="ARBA00022475"/>
    </source>
</evidence>
<keyword evidence="7 14" id="KW-0812">Transmembrane</keyword>
<evidence type="ECO:0000256" key="1">
    <source>
        <dbReference type="ARBA" id="ARBA00001971"/>
    </source>
</evidence>
<comment type="subcellular location">
    <subcellularLocation>
        <location evidence="2">Cell membrane</location>
        <topology evidence="2">Multi-pass membrane protein</topology>
    </subcellularLocation>
</comment>
<dbReference type="InterPro" id="IPR051817">
    <property type="entry name" value="FDH_cytochrome_b556_subunit"/>
</dbReference>
<dbReference type="PANTHER" id="PTHR30074:SF6">
    <property type="entry name" value="FORMATE DEHYDROGENASE GAMMA SUBUNIT"/>
    <property type="match status" value="1"/>
</dbReference>
<dbReference type="RefSeq" id="WP_155452005.1">
    <property type="nucleotide sequence ID" value="NZ_WNKX01000001.1"/>
</dbReference>
<evidence type="ECO:0000256" key="2">
    <source>
        <dbReference type="ARBA" id="ARBA00004651"/>
    </source>
</evidence>
<proteinExistence type="inferred from homology"/>
<reference evidence="17 18" key="1">
    <citation type="submission" date="2019-11" db="EMBL/GenBank/DDBJ databases">
        <title>Type strains purchased from KCTC, JCM and DSMZ.</title>
        <authorList>
            <person name="Lu H."/>
        </authorList>
    </citation>
    <scope>NUCLEOTIDE SEQUENCE [LARGE SCALE GENOMIC DNA]</scope>
    <source>
        <strain evidence="17 18">JCM 31587</strain>
    </source>
</reference>
<dbReference type="GO" id="GO:0022904">
    <property type="term" value="P:respiratory electron transport chain"/>
    <property type="evidence" value="ECO:0007669"/>
    <property type="project" value="InterPro"/>
</dbReference>
<feature type="signal peptide" evidence="15">
    <location>
        <begin position="1"/>
        <end position="19"/>
    </location>
</feature>
<dbReference type="GO" id="GO:0036397">
    <property type="term" value="F:formate dehydrogenase (quinone) activity"/>
    <property type="evidence" value="ECO:0007669"/>
    <property type="project" value="TreeGrafter"/>
</dbReference>
<feature type="transmembrane region" description="Helical" evidence="14">
    <location>
        <begin position="224"/>
        <end position="244"/>
    </location>
</feature>
<dbReference type="SUPFAM" id="SSF81342">
    <property type="entry name" value="Transmembrane di-heme cytochromes"/>
    <property type="match status" value="1"/>
</dbReference>
<feature type="transmembrane region" description="Helical" evidence="14">
    <location>
        <begin position="179"/>
        <end position="204"/>
    </location>
</feature>
<dbReference type="GO" id="GO:0046872">
    <property type="term" value="F:metal ion binding"/>
    <property type="evidence" value="ECO:0007669"/>
    <property type="project" value="UniProtKB-KW"/>
</dbReference>
<feature type="transmembrane region" description="Helical" evidence="14">
    <location>
        <begin position="137"/>
        <end position="155"/>
    </location>
</feature>
<dbReference type="OrthoDB" id="9790598at2"/>
<feature type="chain" id="PRO_5027025683" evidence="15">
    <location>
        <begin position="20"/>
        <end position="397"/>
    </location>
</feature>
<accession>A0A6L6Q9W0</accession>
<evidence type="ECO:0000259" key="16">
    <source>
        <dbReference type="Pfam" id="PF01292"/>
    </source>
</evidence>
<keyword evidence="15" id="KW-0732">Signal</keyword>
<evidence type="ECO:0000256" key="7">
    <source>
        <dbReference type="ARBA" id="ARBA00022692"/>
    </source>
</evidence>
<dbReference type="Pfam" id="PF01292">
    <property type="entry name" value="Ni_hydr_CYTB"/>
    <property type="match status" value="1"/>
</dbReference>
<dbReference type="Proteomes" id="UP000472320">
    <property type="component" value="Unassembled WGS sequence"/>
</dbReference>
<evidence type="ECO:0000256" key="3">
    <source>
        <dbReference type="ARBA" id="ARBA00010747"/>
    </source>
</evidence>
<evidence type="ECO:0000256" key="11">
    <source>
        <dbReference type="ARBA" id="ARBA00023004"/>
    </source>
</evidence>
<dbReference type="GO" id="GO:0008863">
    <property type="term" value="F:formate dehydrogenase (NAD+) activity"/>
    <property type="evidence" value="ECO:0007669"/>
    <property type="project" value="InterPro"/>
</dbReference>
<feature type="region of interest" description="Disordered" evidence="13">
    <location>
        <begin position="24"/>
        <end position="57"/>
    </location>
</feature>
<sequence>MKRWLAMLAVALAAGTSLAADAPALGPQSAPPAAGQSPAPGSAAAPAKDGAVASAAPPRVESIDILKQNQAERSRDQPGNNAPVWRKVVSGEANYSSLPYPESGVLIQPKAQYPGQPLPVTAGEAWRRFRNGPMISIGGWLILGVLAILAAMYFAKGPIKVHSPPTGRKIQRFTPVERFVHWTTAITFVLLALSGLCMMFGKFLLMPVIGHTLFGYLTYALKTIHNFVGPLFTVSIIVTFAIFVKDNFPIAADITWLAKLGGMFGKGHAPAGRFNAGEKLWFWGGVTLLGLAASGSGFVLDKLVPNLEYTRFLMQGANLLHITCTVLMMGFALGHIYLGTIGMQGAYKAMREGYVDDAWAREHHDIWYQEVVEGKVPRMRAPEHDGEPVPPPAPKTV</sequence>
<evidence type="ECO:0000256" key="9">
    <source>
        <dbReference type="ARBA" id="ARBA00022982"/>
    </source>
</evidence>
<evidence type="ECO:0000313" key="17">
    <source>
        <dbReference type="EMBL" id="MTW09010.1"/>
    </source>
</evidence>
<feature type="domain" description="Cytochrome b561 bacterial/Ni-hydrogenase" evidence="16">
    <location>
        <begin position="172"/>
        <end position="350"/>
    </location>
</feature>
<feature type="transmembrane region" description="Helical" evidence="14">
    <location>
        <begin position="319"/>
        <end position="341"/>
    </location>
</feature>
<dbReference type="AlphaFoldDB" id="A0A6L6Q9W0"/>
<keyword evidence="4" id="KW-0813">Transport</keyword>
<dbReference type="InterPro" id="IPR011577">
    <property type="entry name" value="Cyt_b561_bac/Ni-Hgenase"/>
</dbReference>
<dbReference type="GO" id="GO:0009326">
    <property type="term" value="C:formate dehydrogenase complex"/>
    <property type="evidence" value="ECO:0007669"/>
    <property type="project" value="InterPro"/>
</dbReference>
<dbReference type="GO" id="GO:0009061">
    <property type="term" value="P:anaerobic respiration"/>
    <property type="evidence" value="ECO:0007669"/>
    <property type="project" value="TreeGrafter"/>
</dbReference>
<evidence type="ECO:0000256" key="4">
    <source>
        <dbReference type="ARBA" id="ARBA00022448"/>
    </source>
</evidence>
<dbReference type="InterPro" id="IPR016174">
    <property type="entry name" value="Di-haem_cyt_TM"/>
</dbReference>
<keyword evidence="10 14" id="KW-1133">Transmembrane helix</keyword>
<organism evidence="17 18">
    <name type="scientific">Massilia eburnea</name>
    <dbReference type="NCBI Taxonomy" id="1776165"/>
    <lineage>
        <taxon>Bacteria</taxon>
        <taxon>Pseudomonadati</taxon>
        <taxon>Pseudomonadota</taxon>
        <taxon>Betaproteobacteria</taxon>
        <taxon>Burkholderiales</taxon>
        <taxon>Oxalobacteraceae</taxon>
        <taxon>Telluria group</taxon>
        <taxon>Massilia</taxon>
    </lineage>
</organism>
<dbReference type="Gene3D" id="1.20.950.20">
    <property type="entry name" value="Transmembrane di-heme cytochromes, Chain C"/>
    <property type="match status" value="1"/>
</dbReference>
<evidence type="ECO:0000256" key="8">
    <source>
        <dbReference type="ARBA" id="ARBA00022723"/>
    </source>
</evidence>
<dbReference type="GO" id="GO:0015944">
    <property type="term" value="P:formate oxidation"/>
    <property type="evidence" value="ECO:0007669"/>
    <property type="project" value="TreeGrafter"/>
</dbReference>
<keyword evidence="11" id="KW-0408">Iron</keyword>
<keyword evidence="6" id="KW-0349">Heme</keyword>